<dbReference type="RefSeq" id="WP_169157021.1">
    <property type="nucleotide sequence ID" value="NZ_CAWPJE010000188.1"/>
</dbReference>
<dbReference type="InterPro" id="IPR039556">
    <property type="entry name" value="ICL/PEPM"/>
</dbReference>
<sequence>MQPSSQKLRQLLERPEILIIPGVYDCLGAKLAEQLGFELVATSGFGIAASTLGVPDYGLMTATEILASTGRIAQSVSIPLIADMDTGYGNALNVIRTIKDAVQQGIAGVLLEDQEWPKKCGHFEGKRVISMAEHVGKIRAAVQARGDSGLVIIARTDARAPLGLEEALSRGRAYIDAGADILFVEAPQSVEELQKIASAFPDVPLVANIVEGGKTPQLSASQLQELGFKIVFFPVSALLAATKVMTACLRQLKEQGTTVDFQELVEFKEFQNLIGVPEYLQMEKQFTSVKDSTSV</sequence>
<dbReference type="InterPro" id="IPR040442">
    <property type="entry name" value="Pyrv_kinase-like_dom_sf"/>
</dbReference>
<dbReference type="PANTHER" id="PTHR42905">
    <property type="entry name" value="PHOSPHOENOLPYRUVATE CARBOXYLASE"/>
    <property type="match status" value="1"/>
</dbReference>
<dbReference type="Pfam" id="PF13714">
    <property type="entry name" value="PEP_mutase"/>
    <property type="match status" value="1"/>
</dbReference>
<gene>
    <name evidence="1" type="ORF">DP116_21015</name>
</gene>
<organism evidence="1 2">
    <name type="scientific">Brasilonema bromeliae SPC951</name>
    <dbReference type="NCBI Taxonomy" id="385972"/>
    <lineage>
        <taxon>Bacteria</taxon>
        <taxon>Bacillati</taxon>
        <taxon>Cyanobacteriota</taxon>
        <taxon>Cyanophyceae</taxon>
        <taxon>Nostocales</taxon>
        <taxon>Scytonemataceae</taxon>
        <taxon>Brasilonema</taxon>
        <taxon>Bromeliae group (in: Brasilonema)</taxon>
    </lineage>
</organism>
<reference evidence="1 2" key="1">
    <citation type="submission" date="2018-06" db="EMBL/GenBank/DDBJ databases">
        <title>Comparative genomics of Brasilonema spp. strains.</title>
        <authorList>
            <person name="Alvarenga D.O."/>
            <person name="Fiore M.F."/>
            <person name="Varani A.M."/>
        </authorList>
    </citation>
    <scope>NUCLEOTIDE SEQUENCE [LARGE SCALE GENOMIC DNA]</scope>
    <source>
        <strain evidence="1 2">SPC951</strain>
    </source>
</reference>
<evidence type="ECO:0000313" key="2">
    <source>
        <dbReference type="Proteomes" id="UP000718564"/>
    </source>
</evidence>
<dbReference type="SUPFAM" id="SSF51621">
    <property type="entry name" value="Phosphoenolpyruvate/pyruvate domain"/>
    <property type="match status" value="1"/>
</dbReference>
<keyword evidence="2" id="KW-1185">Reference proteome</keyword>
<name>A0ABX1PBE9_9CYAN</name>
<dbReference type="InterPro" id="IPR015813">
    <property type="entry name" value="Pyrv/PenolPyrv_kinase-like_dom"/>
</dbReference>
<dbReference type="Proteomes" id="UP000718564">
    <property type="component" value="Unassembled WGS sequence"/>
</dbReference>
<protein>
    <submittedName>
        <fullName evidence="1">Carboxyvinyl-carboxyphosphonate phosphorylmutase</fullName>
    </submittedName>
</protein>
<dbReference type="Gene3D" id="3.20.20.60">
    <property type="entry name" value="Phosphoenolpyruvate-binding domains"/>
    <property type="match status" value="1"/>
</dbReference>
<accession>A0ABX1PBE9</accession>
<dbReference type="EMBL" id="QMEB01000193">
    <property type="protein sequence ID" value="NMG21793.1"/>
    <property type="molecule type" value="Genomic_DNA"/>
</dbReference>
<evidence type="ECO:0000313" key="1">
    <source>
        <dbReference type="EMBL" id="NMG21793.1"/>
    </source>
</evidence>
<comment type="caution">
    <text evidence="1">The sequence shown here is derived from an EMBL/GenBank/DDBJ whole genome shotgun (WGS) entry which is preliminary data.</text>
</comment>
<dbReference type="PANTHER" id="PTHR42905:SF5">
    <property type="entry name" value="CARBOXYVINYL-CARBOXYPHOSPHONATE PHOSPHORYLMUTASE, CHLOROPLASTIC"/>
    <property type="match status" value="1"/>
</dbReference>
<dbReference type="CDD" id="cd00377">
    <property type="entry name" value="ICL_PEPM"/>
    <property type="match status" value="1"/>
</dbReference>
<proteinExistence type="predicted"/>